<organism evidence="2 3">
    <name type="scientific">Niabella soli DSM 19437</name>
    <dbReference type="NCBI Taxonomy" id="929713"/>
    <lineage>
        <taxon>Bacteria</taxon>
        <taxon>Pseudomonadati</taxon>
        <taxon>Bacteroidota</taxon>
        <taxon>Chitinophagia</taxon>
        <taxon>Chitinophagales</taxon>
        <taxon>Chitinophagaceae</taxon>
        <taxon>Niabella</taxon>
    </lineage>
</organism>
<dbReference type="Pfam" id="PF14344">
    <property type="entry name" value="DUF4397"/>
    <property type="match status" value="1"/>
</dbReference>
<evidence type="ECO:0000313" key="2">
    <source>
        <dbReference type="EMBL" id="AHF17419.1"/>
    </source>
</evidence>
<name>W0F7I2_9BACT</name>
<dbReference type="eggNOG" id="ENOG5032YFD">
    <property type="taxonomic scope" value="Bacteria"/>
</dbReference>
<evidence type="ECO:0000259" key="1">
    <source>
        <dbReference type="Pfam" id="PF14344"/>
    </source>
</evidence>
<proteinExistence type="predicted"/>
<reference evidence="2 3" key="1">
    <citation type="submission" date="2013-12" db="EMBL/GenBank/DDBJ databases">
        <authorList>
            <consortium name="DOE Joint Genome Institute"/>
            <person name="Eisen J."/>
            <person name="Huntemann M."/>
            <person name="Han J."/>
            <person name="Chen A."/>
            <person name="Kyrpides N."/>
            <person name="Mavromatis K."/>
            <person name="Markowitz V."/>
            <person name="Palaniappan K."/>
            <person name="Ivanova N."/>
            <person name="Schaumberg A."/>
            <person name="Pati A."/>
            <person name="Liolios K."/>
            <person name="Nordberg H.P."/>
            <person name="Cantor M.N."/>
            <person name="Hua S.X."/>
            <person name="Woyke T."/>
        </authorList>
    </citation>
    <scope>NUCLEOTIDE SEQUENCE [LARGE SCALE GENOMIC DNA]</scope>
    <source>
        <strain evidence="3">DSM 19437</strain>
    </source>
</reference>
<dbReference type="InterPro" id="IPR025510">
    <property type="entry name" value="DUF4397"/>
</dbReference>
<dbReference type="AlphaFoldDB" id="W0F7I2"/>
<dbReference type="EMBL" id="CP007035">
    <property type="protein sequence ID" value="AHF17419.1"/>
    <property type="molecule type" value="Genomic_DNA"/>
</dbReference>
<dbReference type="RefSeq" id="WP_008585007.1">
    <property type="nucleotide sequence ID" value="NZ_CP007035.1"/>
</dbReference>
<dbReference type="STRING" id="929713.NIASO_07170"/>
<sequence>MKKDTLVGSSFLLLIVISLSSCLKNHDNYWNNPDIQNTSLVSVINGAPLSMPLDIQFNGTQRWYLNDFNYTYRTSYTPAYSGDRKFYVFNRGKSDTLVAKAITLGELKRYSIFIVDTLSKMDAVLVRDSVMTPGADSVLVRFANMSPDAGAIDLYIQGQSGPVARGISYKNVSTFSGLKSAGNVVFEARAAGTGTVLATSDAKNLYSGYQYTIWTTGFKSMNTTNGKLIVEAIRH</sequence>
<keyword evidence="3" id="KW-1185">Reference proteome</keyword>
<protein>
    <recommendedName>
        <fullName evidence="1">DUF4397 domain-containing protein</fullName>
    </recommendedName>
</protein>
<gene>
    <name evidence="2" type="ORF">NIASO_07170</name>
</gene>
<dbReference type="PROSITE" id="PS51257">
    <property type="entry name" value="PROKAR_LIPOPROTEIN"/>
    <property type="match status" value="1"/>
</dbReference>
<evidence type="ECO:0000313" key="3">
    <source>
        <dbReference type="Proteomes" id="UP000003586"/>
    </source>
</evidence>
<accession>W0F7I2</accession>
<dbReference type="OrthoDB" id="652342at2"/>
<dbReference type="HOGENOM" id="CLU_069060_2_0_10"/>
<feature type="domain" description="DUF4397" evidence="1">
    <location>
        <begin position="39"/>
        <end position="155"/>
    </location>
</feature>
<dbReference type="KEGG" id="nso:NIASO_07170"/>
<dbReference type="Proteomes" id="UP000003586">
    <property type="component" value="Chromosome"/>
</dbReference>